<evidence type="ECO:0000313" key="3">
    <source>
        <dbReference type="Proteomes" id="UP000265354"/>
    </source>
</evidence>
<name>A0A388T4I0_9ACTN</name>
<dbReference type="InterPro" id="IPR036514">
    <property type="entry name" value="SGNH_hydro_sf"/>
</dbReference>
<proteinExistence type="predicted"/>
<comment type="caution">
    <text evidence="2">The sequence shown here is derived from an EMBL/GenBank/DDBJ whole genome shotgun (WGS) entry which is preliminary data.</text>
</comment>
<gene>
    <name evidence="2" type="ORF">SSP531S_45500</name>
</gene>
<accession>A0A388T4I0</accession>
<sequence>MAPDPNWLDPGPFLRGVAWLDGGRPVRADPGDLARLPWDTRERAALPIGVRLEFTAPHGARAVELRYRARVPRPTDALRDLAHCFALWHGGRCASESFTEPAEEAVVTIPLPPGPGPFTVHPPESQAPMVLGVRGVGGRVVPAPRRPRWLVHGDSIAEGWWSTRPAHAWPSAAGRTLGLDCVNLGYAGSARGDLATAQQLASLPADLLTLAFGTNCWSGVPCSAPLLYETTRAFVSLVRQGHPDVPLLVVSPVLRPDAETTRNALGATLGDLRTAMEEATRDLAAAGDTRLALLPGAGLLAADDLADGLHPNDRGHARIAAAVAGVVDGCGFAATRAAAGAAGTPGAAVTPGAAGVHADAAHRAFPPPAP</sequence>
<dbReference type="Pfam" id="PF13472">
    <property type="entry name" value="Lipase_GDSL_2"/>
    <property type="match status" value="1"/>
</dbReference>
<dbReference type="RefSeq" id="WP_245991454.1">
    <property type="nucleotide sequence ID" value="NZ_BGZL01000015.1"/>
</dbReference>
<dbReference type="AlphaFoldDB" id="A0A388T4I0"/>
<dbReference type="EMBL" id="BGZL01000015">
    <property type="protein sequence ID" value="GBQ03084.1"/>
    <property type="molecule type" value="Genomic_DNA"/>
</dbReference>
<organism evidence="2 3">
    <name type="scientific">Streptomyces spongiicola</name>
    <dbReference type="NCBI Taxonomy" id="1690221"/>
    <lineage>
        <taxon>Bacteria</taxon>
        <taxon>Bacillati</taxon>
        <taxon>Actinomycetota</taxon>
        <taxon>Actinomycetes</taxon>
        <taxon>Kitasatosporales</taxon>
        <taxon>Streptomycetaceae</taxon>
        <taxon>Streptomyces</taxon>
    </lineage>
</organism>
<dbReference type="InterPro" id="IPR013830">
    <property type="entry name" value="SGNH_hydro"/>
</dbReference>
<dbReference type="Gene3D" id="3.40.50.1110">
    <property type="entry name" value="SGNH hydrolase"/>
    <property type="match status" value="1"/>
</dbReference>
<evidence type="ECO:0000313" key="2">
    <source>
        <dbReference type="EMBL" id="GBQ03084.1"/>
    </source>
</evidence>
<dbReference type="SUPFAM" id="SSF52266">
    <property type="entry name" value="SGNH hydrolase"/>
    <property type="match status" value="1"/>
</dbReference>
<feature type="domain" description="SGNH hydrolase-type esterase" evidence="1">
    <location>
        <begin position="152"/>
        <end position="318"/>
    </location>
</feature>
<evidence type="ECO:0000259" key="1">
    <source>
        <dbReference type="Pfam" id="PF13472"/>
    </source>
</evidence>
<protein>
    <recommendedName>
        <fullName evidence="1">SGNH hydrolase-type esterase domain-containing protein</fullName>
    </recommendedName>
</protein>
<dbReference type="Proteomes" id="UP000265354">
    <property type="component" value="Unassembled WGS sequence"/>
</dbReference>
<reference evidence="2 3" key="1">
    <citation type="submission" date="2018-07" db="EMBL/GenBank/DDBJ databases">
        <title>Whole Genome Shotgun Sequence of Streptomyces spongiicola strain 531S.</title>
        <authorList>
            <person name="Dohra H."/>
            <person name="Kodani S."/>
        </authorList>
    </citation>
    <scope>NUCLEOTIDE SEQUENCE [LARGE SCALE GENOMIC DNA]</scope>
    <source>
        <strain evidence="2 3">531S</strain>
    </source>
</reference>